<feature type="signal peptide" evidence="2">
    <location>
        <begin position="1"/>
        <end position="26"/>
    </location>
</feature>
<protein>
    <submittedName>
        <fullName evidence="3">Uncharacterized protein</fullName>
    </submittedName>
</protein>
<dbReference type="RefSeq" id="WP_241793446.1">
    <property type="nucleotide sequence ID" value="NZ_JALBUU010000034.1"/>
</dbReference>
<reference evidence="3 4" key="1">
    <citation type="submission" date="2022-03" db="EMBL/GenBank/DDBJ databases">
        <title>Complete genome analysis of Roseomonas KG 17.1 : a prolific producer of plant growth promoters.</title>
        <authorList>
            <person name="Saadouli I."/>
            <person name="Najjari A."/>
            <person name="Mosbah A."/>
            <person name="Ouzari H.I."/>
        </authorList>
    </citation>
    <scope>NUCLEOTIDE SEQUENCE [LARGE SCALE GENOMIC DNA]</scope>
    <source>
        <strain evidence="3 4">KG17-1</strain>
    </source>
</reference>
<feature type="chain" id="PRO_5046190950" evidence="2">
    <location>
        <begin position="27"/>
        <end position="141"/>
    </location>
</feature>
<accession>A0ABS9W8B0</accession>
<dbReference type="Proteomes" id="UP001201985">
    <property type="component" value="Unassembled WGS sequence"/>
</dbReference>
<evidence type="ECO:0000256" key="2">
    <source>
        <dbReference type="SAM" id="SignalP"/>
    </source>
</evidence>
<keyword evidence="4" id="KW-1185">Reference proteome</keyword>
<evidence type="ECO:0000256" key="1">
    <source>
        <dbReference type="SAM" id="MobiDB-lite"/>
    </source>
</evidence>
<sequence length="141" mass="14554">MSNRNTSWLLAGAAIAALATTTPALSQDGISYPRMTGSGENSEIDYGPGPHGNVVGGGAAIATGSGENTEIRHLDPSFAQVPDRRVMAVTVGSGENSSIVFVPADTDRIRLALIGHDGSLPAETMPGRGLLAWLFGQPRRG</sequence>
<comment type="caution">
    <text evidence="3">The sequence shown here is derived from an EMBL/GenBank/DDBJ whole genome shotgun (WGS) entry which is preliminary data.</text>
</comment>
<keyword evidence="2" id="KW-0732">Signal</keyword>
<gene>
    <name evidence="3" type="ORF">MON41_17580</name>
</gene>
<evidence type="ECO:0000313" key="4">
    <source>
        <dbReference type="Proteomes" id="UP001201985"/>
    </source>
</evidence>
<evidence type="ECO:0000313" key="3">
    <source>
        <dbReference type="EMBL" id="MCI0755526.1"/>
    </source>
</evidence>
<feature type="region of interest" description="Disordered" evidence="1">
    <location>
        <begin position="37"/>
        <end position="62"/>
    </location>
</feature>
<organism evidence="3 4">
    <name type="scientific">Teichococcus vastitatis</name>
    <dbReference type="NCBI Taxonomy" id="2307076"/>
    <lineage>
        <taxon>Bacteria</taxon>
        <taxon>Pseudomonadati</taxon>
        <taxon>Pseudomonadota</taxon>
        <taxon>Alphaproteobacteria</taxon>
        <taxon>Acetobacterales</taxon>
        <taxon>Roseomonadaceae</taxon>
        <taxon>Roseomonas</taxon>
    </lineage>
</organism>
<name>A0ABS9W8B0_9PROT</name>
<dbReference type="EMBL" id="JALBUU010000034">
    <property type="protein sequence ID" value="MCI0755526.1"/>
    <property type="molecule type" value="Genomic_DNA"/>
</dbReference>
<proteinExistence type="predicted"/>